<protein>
    <submittedName>
        <fullName evidence="7">Golgi alpha-1,2-mannosyltransferase Omh2</fullName>
    </submittedName>
</protein>
<dbReference type="AlphaFoldDB" id="A0AAF0AU98"/>
<dbReference type="GO" id="GO:0005783">
    <property type="term" value="C:endoplasmic reticulum"/>
    <property type="evidence" value="ECO:0007669"/>
    <property type="project" value="UniProtKB-SubCell"/>
</dbReference>
<accession>A0AAF0AU98</accession>
<dbReference type="InterPro" id="IPR002685">
    <property type="entry name" value="Glyco_trans_15"/>
</dbReference>
<dbReference type="SUPFAM" id="SSF53448">
    <property type="entry name" value="Nucleotide-diphospho-sugar transferases"/>
    <property type="match status" value="1"/>
</dbReference>
<gene>
    <name evidence="7" type="primary">omh2</name>
    <name evidence="7" type="ORF">SOMG_05091</name>
</gene>
<keyword evidence="8" id="KW-1185">Reference proteome</keyword>
<dbReference type="Gene3D" id="3.90.550.10">
    <property type="entry name" value="Spore Coat Polysaccharide Biosynthesis Protein SpsA, Chain A"/>
    <property type="match status" value="1"/>
</dbReference>
<evidence type="ECO:0000256" key="3">
    <source>
        <dbReference type="ARBA" id="ARBA00022676"/>
    </source>
</evidence>
<proteinExistence type="inferred from homology"/>
<dbReference type="KEGG" id="som:SOMG_05091"/>
<feature type="active site" description="Nucleophile" evidence="6">
    <location>
        <position position="269"/>
    </location>
</feature>
<keyword evidence="5" id="KW-0256">Endoplasmic reticulum</keyword>
<dbReference type="PIRSF" id="PIRSF018153">
    <property type="entry name" value="Glyco_trans_15"/>
    <property type="match status" value="1"/>
</dbReference>
<dbReference type="GO" id="GO:0000026">
    <property type="term" value="F:alpha-1,2-mannosyltransferase activity"/>
    <property type="evidence" value="ECO:0007669"/>
    <property type="project" value="TreeGrafter"/>
</dbReference>
<dbReference type="PANTHER" id="PTHR31121:SF13">
    <property type="entry name" value="O-GLYCOSIDE ALPHA-1,2-MANNOSYLTRANSFERASE HOMOLOG 2"/>
    <property type="match status" value="1"/>
</dbReference>
<dbReference type="Proteomes" id="UP001212411">
    <property type="component" value="Chromosome 1"/>
</dbReference>
<dbReference type="EMBL" id="CP115611">
    <property type="protein sequence ID" value="WBW71148.1"/>
    <property type="molecule type" value="Genomic_DNA"/>
</dbReference>
<dbReference type="RefSeq" id="XP_056035391.1">
    <property type="nucleotide sequence ID" value="XM_056183865.1"/>
</dbReference>
<comment type="subcellular location">
    <subcellularLocation>
        <location evidence="1">Endoplasmic reticulum</location>
    </subcellularLocation>
</comment>
<evidence type="ECO:0000313" key="7">
    <source>
        <dbReference type="EMBL" id="WBW71148.1"/>
    </source>
</evidence>
<dbReference type="GO" id="GO:0006493">
    <property type="term" value="P:protein O-linked glycosylation"/>
    <property type="evidence" value="ECO:0007669"/>
    <property type="project" value="TreeGrafter"/>
</dbReference>
<reference evidence="7 8" key="1">
    <citation type="journal article" date="2023" name="G3 (Bethesda)">
        <title>A high-quality reference genome for the fission yeast Schizosaccharomyces osmophilus.</title>
        <authorList>
            <person name="Jia G.S."/>
            <person name="Zhang W.C."/>
            <person name="Liang Y."/>
            <person name="Liu X.H."/>
            <person name="Rhind N."/>
            <person name="Pidoux A."/>
            <person name="Brysch-Herzberg M."/>
            <person name="Du L.L."/>
        </authorList>
    </citation>
    <scope>NUCLEOTIDE SEQUENCE [LARGE SCALE GENOMIC DNA]</scope>
    <source>
        <strain evidence="7 8">CBS 15793</strain>
    </source>
</reference>
<dbReference type="Pfam" id="PF01793">
    <property type="entry name" value="Glyco_transf_15"/>
    <property type="match status" value="1"/>
</dbReference>
<evidence type="ECO:0000256" key="5">
    <source>
        <dbReference type="ARBA" id="ARBA00022824"/>
    </source>
</evidence>
<evidence type="ECO:0000256" key="4">
    <source>
        <dbReference type="ARBA" id="ARBA00022679"/>
    </source>
</evidence>
<dbReference type="InterPro" id="IPR029044">
    <property type="entry name" value="Nucleotide-diphossugar_trans"/>
</dbReference>
<dbReference type="GO" id="GO:0016020">
    <property type="term" value="C:membrane"/>
    <property type="evidence" value="ECO:0007669"/>
    <property type="project" value="InterPro"/>
</dbReference>
<dbReference type="GO" id="GO:0006487">
    <property type="term" value="P:protein N-linked glycosylation"/>
    <property type="evidence" value="ECO:0007669"/>
    <property type="project" value="TreeGrafter"/>
</dbReference>
<evidence type="ECO:0000256" key="2">
    <source>
        <dbReference type="ARBA" id="ARBA00007677"/>
    </source>
</evidence>
<keyword evidence="3" id="KW-0328">Glycosyltransferase</keyword>
<dbReference type="FunFam" id="3.90.550.10:FF:000051">
    <property type="entry name" value="Alpha-1,2-mannosyltransferase (Ktr4)"/>
    <property type="match status" value="1"/>
</dbReference>
<dbReference type="GeneID" id="80878554"/>
<keyword evidence="4" id="KW-0808">Transferase</keyword>
<dbReference type="GO" id="GO:0005794">
    <property type="term" value="C:Golgi apparatus"/>
    <property type="evidence" value="ECO:0007669"/>
    <property type="project" value="TreeGrafter"/>
</dbReference>
<sequence length="367" mass="43273">MGLLTLVKNKALLFLGLLFVGIIFKYVVTEDLEIITKFEKRLERLNQNLIKDVNDFRKKENATLLTMARNSELYELVNTVLIYERKFNGIYRYPWVFLNDEPFSDKFKNTIARLTSGPTYFGEIPKEQWDMPDSIDVDRAEASWGNMAMRGIIYGGKKSYRQMCRYYSGFFWKHPLLDSYKYYWRIEHDSNLLCDIKKDPFTELREKNKTYGFVITIKEIAATIPSLWNTTMDFVATYPELLAPNNLWDWISINEGKDYSLCHFWSNFEVADLDFFRSDAYQKYFDYLDNAGGFFYERWGDAPIHSIALSLFLDKNQILFFRDIGYEHSPITYCPTNNKHCSCDVPYGDLKDNNSCIYKYLQVAEGI</sequence>
<organism evidence="7 8">
    <name type="scientific">Schizosaccharomyces osmophilus</name>
    <dbReference type="NCBI Taxonomy" id="2545709"/>
    <lineage>
        <taxon>Eukaryota</taxon>
        <taxon>Fungi</taxon>
        <taxon>Dikarya</taxon>
        <taxon>Ascomycota</taxon>
        <taxon>Taphrinomycotina</taxon>
        <taxon>Schizosaccharomycetes</taxon>
        <taxon>Schizosaccharomycetales</taxon>
        <taxon>Schizosaccharomycetaceae</taxon>
        <taxon>Schizosaccharomyces</taxon>
    </lineage>
</organism>
<dbReference type="PANTHER" id="PTHR31121">
    <property type="entry name" value="ALPHA-1,2 MANNOSYLTRANSFERASE KTR1"/>
    <property type="match status" value="1"/>
</dbReference>
<name>A0AAF0AU98_9SCHI</name>
<dbReference type="GO" id="GO:0000032">
    <property type="term" value="P:cell wall mannoprotein biosynthetic process"/>
    <property type="evidence" value="ECO:0007669"/>
    <property type="project" value="TreeGrafter"/>
</dbReference>
<comment type="similarity">
    <text evidence="2">Belongs to the glycosyltransferase 15 family.</text>
</comment>
<evidence type="ECO:0000313" key="8">
    <source>
        <dbReference type="Proteomes" id="UP001212411"/>
    </source>
</evidence>
<evidence type="ECO:0000256" key="6">
    <source>
        <dbReference type="PIRSR" id="PIRSR018153-1"/>
    </source>
</evidence>
<evidence type="ECO:0000256" key="1">
    <source>
        <dbReference type="ARBA" id="ARBA00004240"/>
    </source>
</evidence>